<dbReference type="OrthoDB" id="6511194at2759"/>
<sequence>MLQNKSRGWLIHVSDFINEEDGQLIHWNIQGDVISDAQVIIYPGAAGDPWWDTKQLPGQIEQAIPIFEAVHPDCKALFIFNQSSAHTSLRPDALHAFDMNKANGGQQRKQKDMIIPSDVPNVSM</sequence>
<gene>
    <name evidence="2" type="ORF">BS47DRAFT_1384318</name>
</gene>
<keyword evidence="3" id="KW-1185">Reference proteome</keyword>
<dbReference type="PANTHER" id="PTHR35871:SF1">
    <property type="entry name" value="CXC1-LIKE CYSTEINE CLUSTER ASSOCIATED WITH KDZ TRANSPOSASES DOMAIN-CONTAINING PROTEIN"/>
    <property type="match status" value="1"/>
</dbReference>
<evidence type="ECO:0000313" key="2">
    <source>
        <dbReference type="EMBL" id="KAF9509589.1"/>
    </source>
</evidence>
<dbReference type="EMBL" id="MU129032">
    <property type="protein sequence ID" value="KAF9509589.1"/>
    <property type="molecule type" value="Genomic_DNA"/>
</dbReference>
<protein>
    <submittedName>
        <fullName evidence="2">Uncharacterized protein</fullName>
    </submittedName>
</protein>
<dbReference type="AlphaFoldDB" id="A0A9P6DSJ0"/>
<organism evidence="2 3">
    <name type="scientific">Hydnum rufescens UP504</name>
    <dbReference type="NCBI Taxonomy" id="1448309"/>
    <lineage>
        <taxon>Eukaryota</taxon>
        <taxon>Fungi</taxon>
        <taxon>Dikarya</taxon>
        <taxon>Basidiomycota</taxon>
        <taxon>Agaricomycotina</taxon>
        <taxon>Agaricomycetes</taxon>
        <taxon>Cantharellales</taxon>
        <taxon>Hydnaceae</taxon>
        <taxon>Hydnum</taxon>
    </lineage>
</organism>
<accession>A0A9P6DSJ0</accession>
<evidence type="ECO:0000313" key="3">
    <source>
        <dbReference type="Proteomes" id="UP000886523"/>
    </source>
</evidence>
<name>A0A9P6DSJ0_9AGAM</name>
<proteinExistence type="predicted"/>
<feature type="region of interest" description="Disordered" evidence="1">
    <location>
        <begin position="101"/>
        <end position="124"/>
    </location>
</feature>
<dbReference type="Proteomes" id="UP000886523">
    <property type="component" value="Unassembled WGS sequence"/>
</dbReference>
<comment type="caution">
    <text evidence="2">The sequence shown here is derived from an EMBL/GenBank/DDBJ whole genome shotgun (WGS) entry which is preliminary data.</text>
</comment>
<dbReference type="PANTHER" id="PTHR35871">
    <property type="entry name" value="EXPRESSED PROTEIN"/>
    <property type="match status" value="1"/>
</dbReference>
<reference evidence="2" key="1">
    <citation type="journal article" date="2020" name="Nat. Commun.">
        <title>Large-scale genome sequencing of mycorrhizal fungi provides insights into the early evolution of symbiotic traits.</title>
        <authorList>
            <person name="Miyauchi S."/>
            <person name="Kiss E."/>
            <person name="Kuo A."/>
            <person name="Drula E."/>
            <person name="Kohler A."/>
            <person name="Sanchez-Garcia M."/>
            <person name="Morin E."/>
            <person name="Andreopoulos B."/>
            <person name="Barry K.W."/>
            <person name="Bonito G."/>
            <person name="Buee M."/>
            <person name="Carver A."/>
            <person name="Chen C."/>
            <person name="Cichocki N."/>
            <person name="Clum A."/>
            <person name="Culley D."/>
            <person name="Crous P.W."/>
            <person name="Fauchery L."/>
            <person name="Girlanda M."/>
            <person name="Hayes R.D."/>
            <person name="Keri Z."/>
            <person name="LaButti K."/>
            <person name="Lipzen A."/>
            <person name="Lombard V."/>
            <person name="Magnuson J."/>
            <person name="Maillard F."/>
            <person name="Murat C."/>
            <person name="Nolan M."/>
            <person name="Ohm R.A."/>
            <person name="Pangilinan J."/>
            <person name="Pereira M.F."/>
            <person name="Perotto S."/>
            <person name="Peter M."/>
            <person name="Pfister S."/>
            <person name="Riley R."/>
            <person name="Sitrit Y."/>
            <person name="Stielow J.B."/>
            <person name="Szollosi G."/>
            <person name="Zifcakova L."/>
            <person name="Stursova M."/>
            <person name="Spatafora J.W."/>
            <person name="Tedersoo L."/>
            <person name="Vaario L.M."/>
            <person name="Yamada A."/>
            <person name="Yan M."/>
            <person name="Wang P."/>
            <person name="Xu J."/>
            <person name="Bruns T."/>
            <person name="Baldrian P."/>
            <person name="Vilgalys R."/>
            <person name="Dunand C."/>
            <person name="Henrissat B."/>
            <person name="Grigoriev I.V."/>
            <person name="Hibbett D."/>
            <person name="Nagy L.G."/>
            <person name="Martin F.M."/>
        </authorList>
    </citation>
    <scope>NUCLEOTIDE SEQUENCE</scope>
    <source>
        <strain evidence="2">UP504</strain>
    </source>
</reference>
<evidence type="ECO:0000256" key="1">
    <source>
        <dbReference type="SAM" id="MobiDB-lite"/>
    </source>
</evidence>